<evidence type="ECO:0000313" key="2">
    <source>
        <dbReference type="Proteomes" id="UP000006892"/>
    </source>
</evidence>
<evidence type="ECO:0008006" key="3">
    <source>
        <dbReference type="Google" id="ProtNLM"/>
    </source>
</evidence>
<dbReference type="AlphaFoldDB" id="A0A3S5YBW1"/>
<sequence>MNRVEEPGAARPRIFVWATGQDENIGDSLLRRAYIASLRAHGDVFPWIGRASDDFLAGLGLSSRERVFRSYVEWYMAAVKSGAKGETVVAVNAGEVPVSRKGALRMLTLALLIVWARGRGGGGVWVGAGVPKRHGRKVLSWPYQLVARLCRYVRFRDKESQEVVAATGVAPDWAFALGTATSEWISRDARSLLAVVIRGDRNRPSAEWTSWIRRAADLHGLDPVVVVQVRRDAALAGWLAGEIGGSVSTWNECDHSTREAEVRDIYANSALVVGDRLHGLIVGATEGALPLGWVESSAGKVRRHFETVGLEWPGDREGRPVEEYAVPTAEDMDGMRRGLIEAVDRARSRLDIVGREMAGRTR</sequence>
<dbReference type="KEGG" id="req:REQ_40611"/>
<accession>A0A3S5YBW1</accession>
<name>A0A3S5YBW1_RHOH1</name>
<protein>
    <recommendedName>
        <fullName evidence="3">Polysaccharide pyruvyl transferase domain-containing protein</fullName>
    </recommendedName>
</protein>
<dbReference type="Proteomes" id="UP001154400">
    <property type="component" value="Chromosome"/>
</dbReference>
<dbReference type="RefSeq" id="WP_013417201.1">
    <property type="nucleotide sequence ID" value="NC_014659.1"/>
</dbReference>
<evidence type="ECO:0000313" key="1">
    <source>
        <dbReference type="EMBL" id="CBH50037.1"/>
    </source>
</evidence>
<proteinExistence type="predicted"/>
<reference evidence="1" key="1">
    <citation type="journal article" date="2010" name="PLoS Genet.">
        <title>The genome of a pathogenic rhodococcus: cooptive virulence underpinned by key gene acquisitions.</title>
        <authorList>
            <person name="Letek M."/>
            <person name="Gonzalez P."/>
            <person name="Macarthur I."/>
            <person name="Rodriguez H."/>
            <person name="Freeman T.C."/>
            <person name="Valero-Rello A."/>
            <person name="Blanco M."/>
            <person name="Buckley T."/>
            <person name="Cherevach I."/>
            <person name="Fahey R."/>
            <person name="Hapeshi A."/>
            <person name="Holdstock J."/>
            <person name="Leadon D."/>
            <person name="Navas J."/>
            <person name="Ocampo A."/>
            <person name="Quail M.A."/>
            <person name="Sanders M."/>
            <person name="Scortti M.M."/>
            <person name="Prescott J.F."/>
            <person name="Fogarty U."/>
            <person name="Meijer W.G."/>
            <person name="Parkhill J."/>
            <person name="Bentley S.D."/>
            <person name="Vazquez-Boland J.A."/>
        </authorList>
    </citation>
    <scope>NUCLEOTIDE SEQUENCE [LARGE SCALE GENOMIC DNA]</scope>
    <source>
        <strain evidence="1 2">103S</strain>
    </source>
</reference>
<dbReference type="EMBL" id="FN563149">
    <property type="protein sequence ID" value="CBH50037.1"/>
    <property type="molecule type" value="Genomic_DNA"/>
</dbReference>
<organism evidence="1">
    <name type="scientific">Rhodococcus hoagii (strain 103S)</name>
    <name type="common">Rhodococcus equi</name>
    <dbReference type="NCBI Taxonomy" id="685727"/>
    <lineage>
        <taxon>Bacteria</taxon>
        <taxon>Bacillati</taxon>
        <taxon>Actinomycetota</taxon>
        <taxon>Actinomycetes</taxon>
        <taxon>Mycobacteriales</taxon>
        <taxon>Nocardiaceae</taxon>
        <taxon>Prescottella</taxon>
    </lineage>
</organism>
<gene>
    <name evidence="1" type="ORF">REQ_40611</name>
</gene>